<keyword evidence="4" id="KW-0732">Signal</keyword>
<dbReference type="AlphaFoldDB" id="F5YNI8"/>
<evidence type="ECO:0000256" key="1">
    <source>
        <dbReference type="ARBA" id="ARBA00022574"/>
    </source>
</evidence>
<gene>
    <name evidence="7" type="ordered locus">TREPR_2995</name>
</gene>
<dbReference type="PROSITE" id="PS50082">
    <property type="entry name" value="WD_REPEATS_2"/>
    <property type="match status" value="13"/>
</dbReference>
<dbReference type="GO" id="GO:0004197">
    <property type="term" value="F:cysteine-type endopeptidase activity"/>
    <property type="evidence" value="ECO:0007669"/>
    <property type="project" value="InterPro"/>
</dbReference>
<dbReference type="InterPro" id="IPR020472">
    <property type="entry name" value="WD40_PAC1"/>
</dbReference>
<feature type="signal peptide" evidence="4">
    <location>
        <begin position="1"/>
        <end position="29"/>
    </location>
</feature>
<evidence type="ECO:0000313" key="7">
    <source>
        <dbReference type="EMBL" id="AEF85322.1"/>
    </source>
</evidence>
<feature type="repeat" description="WD" evidence="3">
    <location>
        <begin position="255"/>
        <end position="297"/>
    </location>
</feature>
<feature type="domain" description="EML-like second beta-propeller" evidence="6">
    <location>
        <begin position="388"/>
        <end position="545"/>
    </location>
</feature>
<feature type="repeat" description="WD" evidence="3">
    <location>
        <begin position="380"/>
        <end position="421"/>
    </location>
</feature>
<dbReference type="OrthoDB" id="310550at2"/>
<dbReference type="InterPro" id="IPR015943">
    <property type="entry name" value="WD40/YVTN_repeat-like_dom_sf"/>
</dbReference>
<dbReference type="eggNOG" id="COG2319">
    <property type="taxonomic scope" value="Bacteria"/>
</dbReference>
<feature type="repeat" description="WD" evidence="3">
    <location>
        <begin position="45"/>
        <end position="86"/>
    </location>
</feature>
<dbReference type="Proteomes" id="UP000009223">
    <property type="component" value="Chromosome"/>
</dbReference>
<feature type="repeat" description="WD" evidence="3">
    <location>
        <begin position="171"/>
        <end position="212"/>
    </location>
</feature>
<feature type="repeat" description="WD" evidence="3">
    <location>
        <begin position="338"/>
        <end position="379"/>
    </location>
</feature>
<evidence type="ECO:0000259" key="6">
    <source>
        <dbReference type="Pfam" id="PF23414"/>
    </source>
</evidence>
<dbReference type="KEGG" id="tpi:TREPR_2995"/>
<evidence type="ECO:0000256" key="4">
    <source>
        <dbReference type="SAM" id="SignalP"/>
    </source>
</evidence>
<dbReference type="InterPro" id="IPR055442">
    <property type="entry name" value="Beta-prop_EML-like_2nd"/>
</dbReference>
<dbReference type="InterPro" id="IPR011047">
    <property type="entry name" value="Quinoprotein_ADH-like_sf"/>
</dbReference>
<dbReference type="InterPro" id="IPR001680">
    <property type="entry name" value="WD40_rpt"/>
</dbReference>
<dbReference type="PANTHER" id="PTHR22847">
    <property type="entry name" value="WD40 REPEAT PROTEIN"/>
    <property type="match status" value="1"/>
</dbReference>
<dbReference type="SUPFAM" id="SSF101898">
    <property type="entry name" value="NHL repeat"/>
    <property type="match status" value="1"/>
</dbReference>
<dbReference type="CDD" id="cd00200">
    <property type="entry name" value="WD40"/>
    <property type="match status" value="2"/>
</dbReference>
<dbReference type="FunFam" id="2.130.10.10:FF:000228">
    <property type="entry name" value="COMPASS-like H3K4 histone methylase component WDR5A"/>
    <property type="match status" value="1"/>
</dbReference>
<evidence type="ECO:0000256" key="3">
    <source>
        <dbReference type="PROSITE-ProRule" id="PRU00221"/>
    </source>
</evidence>
<dbReference type="SUPFAM" id="SSF50960">
    <property type="entry name" value="TolB, C-terminal domain"/>
    <property type="match status" value="1"/>
</dbReference>
<evidence type="ECO:0000313" key="8">
    <source>
        <dbReference type="Proteomes" id="UP000009223"/>
    </source>
</evidence>
<dbReference type="Pfam" id="PF23414">
    <property type="entry name" value="Beta-prop_EML_2"/>
    <property type="match status" value="2"/>
</dbReference>
<dbReference type="InterPro" id="IPR019775">
    <property type="entry name" value="WD40_repeat_CS"/>
</dbReference>
<feature type="repeat" description="WD" evidence="3">
    <location>
        <begin position="129"/>
        <end position="170"/>
    </location>
</feature>
<name>F5YNI8_TREPZ</name>
<dbReference type="PROSITE" id="PS50294">
    <property type="entry name" value="WD_REPEATS_REGION"/>
    <property type="match status" value="13"/>
</dbReference>
<feature type="domain" description="Peptidase C14 caspase" evidence="5">
    <location>
        <begin position="837"/>
        <end position="1063"/>
    </location>
</feature>
<dbReference type="PANTHER" id="PTHR22847:SF637">
    <property type="entry name" value="WD REPEAT DOMAIN 5B"/>
    <property type="match status" value="1"/>
</dbReference>
<dbReference type="HOGENOM" id="CLU_269785_0_0_12"/>
<feature type="repeat" description="WD" evidence="3">
    <location>
        <begin position="296"/>
        <end position="337"/>
    </location>
</feature>
<organism evidence="7 8">
    <name type="scientific">Treponema primitia (strain ATCC BAA-887 / DSM 12427 / ZAS-2)</name>
    <dbReference type="NCBI Taxonomy" id="545694"/>
    <lineage>
        <taxon>Bacteria</taxon>
        <taxon>Pseudomonadati</taxon>
        <taxon>Spirochaetota</taxon>
        <taxon>Spirochaetia</taxon>
        <taxon>Spirochaetales</taxon>
        <taxon>Treponemataceae</taxon>
        <taxon>Treponema</taxon>
    </lineage>
</organism>
<dbReference type="PRINTS" id="PR00320">
    <property type="entry name" value="GPROTEINBRPT"/>
</dbReference>
<dbReference type="Pfam" id="PF00400">
    <property type="entry name" value="WD40"/>
    <property type="match status" value="4"/>
</dbReference>
<feature type="repeat" description="WD" evidence="3">
    <location>
        <begin position="600"/>
        <end position="641"/>
    </location>
</feature>
<dbReference type="RefSeq" id="WP_015707260.1">
    <property type="nucleotide sequence ID" value="NC_015578.1"/>
</dbReference>
<dbReference type="SMART" id="SM00320">
    <property type="entry name" value="WD40"/>
    <property type="match status" value="14"/>
</dbReference>
<keyword evidence="2" id="KW-0677">Repeat</keyword>
<accession>F5YNI8</accession>
<keyword evidence="8" id="KW-1185">Reference proteome</keyword>
<dbReference type="Gene3D" id="2.130.10.10">
    <property type="entry name" value="YVTN repeat-like/Quinoprotein amine dehydrogenase"/>
    <property type="match status" value="7"/>
</dbReference>
<feature type="repeat" description="WD" evidence="3">
    <location>
        <begin position="506"/>
        <end position="547"/>
    </location>
</feature>
<feature type="repeat" description="WD" evidence="3">
    <location>
        <begin position="464"/>
        <end position="505"/>
    </location>
</feature>
<feature type="repeat" description="WD" evidence="3">
    <location>
        <begin position="422"/>
        <end position="463"/>
    </location>
</feature>
<evidence type="ECO:0000256" key="2">
    <source>
        <dbReference type="ARBA" id="ARBA00022737"/>
    </source>
</evidence>
<dbReference type="SUPFAM" id="SSF50998">
    <property type="entry name" value="Quinoprotein alcohol dehydrogenase-like"/>
    <property type="match status" value="1"/>
</dbReference>
<feature type="repeat" description="WD" evidence="3">
    <location>
        <begin position="213"/>
        <end position="254"/>
    </location>
</feature>
<feature type="chain" id="PRO_5003336170" evidence="4">
    <location>
        <begin position="30"/>
        <end position="1076"/>
    </location>
</feature>
<feature type="domain" description="EML-like second beta-propeller" evidence="6">
    <location>
        <begin position="56"/>
        <end position="212"/>
    </location>
</feature>
<proteinExistence type="predicted"/>
<dbReference type="STRING" id="545694.TREPR_2995"/>
<dbReference type="Pfam" id="PF00656">
    <property type="entry name" value="Peptidase_C14"/>
    <property type="match status" value="1"/>
</dbReference>
<keyword evidence="1 3" id="KW-0853">WD repeat</keyword>
<protein>
    <submittedName>
        <fullName evidence="7">NB-ARC domain protein</fullName>
    </submittedName>
</protein>
<dbReference type="GO" id="GO:0006508">
    <property type="term" value="P:proteolysis"/>
    <property type="evidence" value="ECO:0007669"/>
    <property type="project" value="InterPro"/>
</dbReference>
<reference evidence="7 8" key="2">
    <citation type="journal article" date="2011" name="ISME J.">
        <title>RNA-seq reveals cooperative metabolic interactions between two termite-gut spirochete species in co-culture.</title>
        <authorList>
            <person name="Rosenthal A.Z."/>
            <person name="Matson E.G."/>
            <person name="Eldar A."/>
            <person name="Leadbetter J.R."/>
        </authorList>
    </citation>
    <scope>NUCLEOTIDE SEQUENCE [LARGE SCALE GENOMIC DNA]</scope>
    <source>
        <strain evidence="8">ATCC BAA-887 / DSM 12427 / ZAS-2</strain>
    </source>
</reference>
<dbReference type="InterPro" id="IPR011600">
    <property type="entry name" value="Pept_C14_caspase"/>
</dbReference>
<dbReference type="PROSITE" id="PS00678">
    <property type="entry name" value="WD_REPEATS_1"/>
    <property type="match status" value="9"/>
</dbReference>
<dbReference type="Gene3D" id="3.40.50.1460">
    <property type="match status" value="1"/>
</dbReference>
<evidence type="ECO:0000259" key="5">
    <source>
        <dbReference type="Pfam" id="PF00656"/>
    </source>
</evidence>
<reference evidence="8" key="1">
    <citation type="submission" date="2009-12" db="EMBL/GenBank/DDBJ databases">
        <title>Complete sequence of Treponema primitia strain ZAS-2.</title>
        <authorList>
            <person name="Tetu S.G."/>
            <person name="Matson E."/>
            <person name="Ren Q."/>
            <person name="Seshadri R."/>
            <person name="Elbourne L."/>
            <person name="Hassan K.A."/>
            <person name="Durkin A."/>
            <person name="Radune D."/>
            <person name="Mohamoud Y."/>
            <person name="Shay R."/>
            <person name="Jin S."/>
            <person name="Zhang X."/>
            <person name="Lucey K."/>
            <person name="Ballor N.R."/>
            <person name="Ottesen E."/>
            <person name="Rosenthal R."/>
            <person name="Allen A."/>
            <person name="Leadbetter J.R."/>
            <person name="Paulsen I.T."/>
        </authorList>
    </citation>
    <scope>NUCLEOTIDE SEQUENCE [LARGE SCALE GENOMIC DNA]</scope>
    <source>
        <strain evidence="8">ATCC BAA-887 / DSM 12427 / ZAS-2</strain>
    </source>
</reference>
<dbReference type="EMBL" id="CP001843">
    <property type="protein sequence ID" value="AEF85322.1"/>
    <property type="molecule type" value="Genomic_DNA"/>
</dbReference>
<sequence>MRSLIRNLLSGAVLLALCFSCASSGGARALRAAKVPIEQTKLYPQLGHSFPVSSVVFSPDNTLIISGAADNLVKIWDIESGRELWTLSGHSSTVKSVAVSPEGKHIVSGSLDNTIIIWDTENGRALQTLTGHGAAVYSVAYSPDGRYIASGSADRTVRLWDAESGQELRTFTGHSFWVNAVSFSPDSRYLASCSRDNTIRIWDVQSGRLLRSLSGHSDEVDALCYSPDGKFIASGSHDMTIKVWNAENGREMRTLEGHSGVVKSIAYSPDGRYIVSGSSVDATIKIWDAGTGQELNTIESTGIESLSYSPDGQRFASGSHDNSISVWSAAGGVELQKLSSRSSWARALAYSPDGKFIAAGSADRTIRIWEAGYGRVVRFLTGHTASVRALAYSPDGKYIASGGADNSVRVWNAETGQELWTLTDHSSVVRAVAYSPDGRFILSGSADNTLKIWDTETGLALRTLSGHGAPVNTLAYSPDGLYIASGSEDASIKIWEAETGLELRTLRGHDSWIINLAYSSNGRYIISGSMDRTMKVWDLESGEATDTLEGYSGEQQSGMALSPNGRFIAATTGGDATGSGVDSRTIRIRDADSGKLRFELTGHTNEIYALAYSPDGRFIASTSLDGTTRIWDSVVGRELAQFIGFNDDEWISVTPDGYYNSSFKGDGYFNIRRSGQVYGLDRYRPAFFKPALVQSRLQGLSTRSSRGFRGPNINGVSAPPDILVGEYEAGKLPVQISSRYLPLKMVKVFQNGRLLGNDVLGSLEGTGFKPAPTGLTVTGNAKKLDFILPLTLEGGTNTIEIVALDGFTEGRHFVELEGPPEQPEAEEELPKLWVFSIGVSRYDDPRINHLGFAAFDAREVLNFFKAQEGKQFGKVNTLFLSTGELLSPTWNNITQGLGAFFREVGSRDTVILFLSGHGVSDKEGNYHFLPSDLRLTEGNIPFEGTLSCQDINAALDIPGRKLVFIDSSHTAGIRAGNIRNVDSIRLAREFQDNRPLIFNSGHGDELSYENAQYQLGLFTYALLQGLQGQADTRRDGQVTMAELDAYVTKTVSTLSGGRQNPSASGGYKDFVVAVTE</sequence>
<feature type="repeat" description="WD" evidence="3">
    <location>
        <begin position="87"/>
        <end position="128"/>
    </location>
</feature>